<protein>
    <submittedName>
        <fullName evidence="5">GPP34 family phosphoprotein</fullName>
    </submittedName>
</protein>
<evidence type="ECO:0000256" key="1">
    <source>
        <dbReference type="ARBA" id="ARBA00004255"/>
    </source>
</evidence>
<dbReference type="EMBL" id="JANKAS010000003">
    <property type="protein sequence ID" value="MCR1898413.1"/>
    <property type="molecule type" value="Genomic_DNA"/>
</dbReference>
<organism evidence="5 6">
    <name type="scientific">Irregularibacter muris</name>
    <dbReference type="NCBI Taxonomy" id="1796619"/>
    <lineage>
        <taxon>Bacteria</taxon>
        <taxon>Bacillati</taxon>
        <taxon>Bacillota</taxon>
        <taxon>Clostridia</taxon>
        <taxon>Eubacteriales</taxon>
        <taxon>Eubacteriaceae</taxon>
        <taxon>Irregularibacter</taxon>
    </lineage>
</organism>
<dbReference type="Proteomes" id="UP001205748">
    <property type="component" value="Unassembled WGS sequence"/>
</dbReference>
<evidence type="ECO:0000256" key="2">
    <source>
        <dbReference type="ARBA" id="ARBA00023034"/>
    </source>
</evidence>
<comment type="subcellular location">
    <subcellularLocation>
        <location evidence="1">Golgi apparatus membrane</location>
        <topology evidence="1">Peripheral membrane protein</topology>
        <orientation evidence="1">Cytoplasmic side</orientation>
    </subcellularLocation>
</comment>
<dbReference type="GO" id="GO:0005737">
    <property type="term" value="C:cytoplasm"/>
    <property type="evidence" value="ECO:0007669"/>
    <property type="project" value="UniProtKB-ARBA"/>
</dbReference>
<dbReference type="Pfam" id="PF05719">
    <property type="entry name" value="GPP34"/>
    <property type="match status" value="1"/>
</dbReference>
<dbReference type="RefSeq" id="WP_257529882.1">
    <property type="nucleotide sequence ID" value="NZ_JANKAS010000003.1"/>
</dbReference>
<comment type="caution">
    <text evidence="5">The sequence shown here is derived from an EMBL/GenBank/DDBJ whole genome shotgun (WGS) entry which is preliminary data.</text>
</comment>
<dbReference type="AlphaFoldDB" id="A0AAE3L3K5"/>
<dbReference type="InterPro" id="IPR038261">
    <property type="entry name" value="GPP34-like_sf"/>
</dbReference>
<keyword evidence="2" id="KW-0333">Golgi apparatus</keyword>
<evidence type="ECO:0000313" key="5">
    <source>
        <dbReference type="EMBL" id="MCR1898413.1"/>
    </source>
</evidence>
<reference evidence="5" key="1">
    <citation type="submission" date="2022-07" db="EMBL/GenBank/DDBJ databases">
        <title>Enhanced cultured diversity of the mouse gut microbiota enables custom-made synthetic communities.</title>
        <authorList>
            <person name="Afrizal A."/>
        </authorList>
    </citation>
    <scope>NUCLEOTIDE SEQUENCE</scope>
    <source>
        <strain evidence="5">DSM 28593</strain>
    </source>
</reference>
<keyword evidence="4" id="KW-0472">Membrane</keyword>
<proteinExistence type="predicted"/>
<evidence type="ECO:0000313" key="6">
    <source>
        <dbReference type="Proteomes" id="UP001205748"/>
    </source>
</evidence>
<dbReference type="GO" id="GO:0012505">
    <property type="term" value="C:endomembrane system"/>
    <property type="evidence" value="ECO:0007669"/>
    <property type="project" value="UniProtKB-ARBA"/>
</dbReference>
<sequence>MDYSISQSFLLCVLKEDGTIPKLSLDENWLIAAGMLDLILNDIIDYVDEKIQVKGELPRNLSYLKTFYTFLKSSDKSAKSVVIEFSTKDLGKSKTKLFKAIAKSLAEVNAVKIDSKANFLSSSESYIPNKVEVKKIIEEIRAELLEDGPVTQENTVLSMLLDKSSHLKDYFSKHERNKLNEKMEEIRNSPVNSPVKEAMESTILLISILAIFLGVI</sequence>
<gene>
    <name evidence="5" type="ORF">NSA47_05340</name>
</gene>
<dbReference type="Gene3D" id="1.10.3630.10">
    <property type="entry name" value="yeast vps74-n-term truncation variant domain like"/>
    <property type="match status" value="1"/>
</dbReference>
<dbReference type="InterPro" id="IPR008628">
    <property type="entry name" value="GPP34-like"/>
</dbReference>
<dbReference type="GO" id="GO:0070273">
    <property type="term" value="F:phosphatidylinositol-4-phosphate binding"/>
    <property type="evidence" value="ECO:0007669"/>
    <property type="project" value="InterPro"/>
</dbReference>
<evidence type="ECO:0000256" key="3">
    <source>
        <dbReference type="ARBA" id="ARBA00023121"/>
    </source>
</evidence>
<keyword evidence="3" id="KW-0446">Lipid-binding</keyword>
<name>A0AAE3L3K5_9FIRM</name>
<accession>A0AAE3L3K5</accession>
<evidence type="ECO:0000256" key="4">
    <source>
        <dbReference type="ARBA" id="ARBA00023136"/>
    </source>
</evidence>
<keyword evidence="6" id="KW-1185">Reference proteome</keyword>